<evidence type="ECO:0000259" key="1">
    <source>
        <dbReference type="Pfam" id="PF08268"/>
    </source>
</evidence>
<dbReference type="InterPro" id="IPR017451">
    <property type="entry name" value="F-box-assoc_interact_dom"/>
</dbReference>
<dbReference type="InterPro" id="IPR013187">
    <property type="entry name" value="F-box-assoc_dom_typ3"/>
</dbReference>
<dbReference type="PANTHER" id="PTHR31672:SF13">
    <property type="entry name" value="F-BOX PROTEIN CPR30-LIKE"/>
    <property type="match status" value="1"/>
</dbReference>
<dbReference type="PANTHER" id="PTHR31672">
    <property type="entry name" value="BNACNNG10540D PROTEIN"/>
    <property type="match status" value="1"/>
</dbReference>
<accession>A0AAD8MRB0</accession>
<keyword evidence="3" id="KW-1185">Reference proteome</keyword>
<evidence type="ECO:0000313" key="3">
    <source>
        <dbReference type="Proteomes" id="UP001237642"/>
    </source>
</evidence>
<dbReference type="Proteomes" id="UP001237642">
    <property type="component" value="Unassembled WGS sequence"/>
</dbReference>
<organism evidence="2 3">
    <name type="scientific">Heracleum sosnowskyi</name>
    <dbReference type="NCBI Taxonomy" id="360622"/>
    <lineage>
        <taxon>Eukaryota</taxon>
        <taxon>Viridiplantae</taxon>
        <taxon>Streptophyta</taxon>
        <taxon>Embryophyta</taxon>
        <taxon>Tracheophyta</taxon>
        <taxon>Spermatophyta</taxon>
        <taxon>Magnoliopsida</taxon>
        <taxon>eudicotyledons</taxon>
        <taxon>Gunneridae</taxon>
        <taxon>Pentapetalae</taxon>
        <taxon>asterids</taxon>
        <taxon>campanulids</taxon>
        <taxon>Apiales</taxon>
        <taxon>Apiaceae</taxon>
        <taxon>Apioideae</taxon>
        <taxon>apioid superclade</taxon>
        <taxon>Tordylieae</taxon>
        <taxon>Tordyliinae</taxon>
        <taxon>Heracleum</taxon>
    </lineage>
</organism>
<dbReference type="InterPro" id="IPR050796">
    <property type="entry name" value="SCF_F-box_component"/>
</dbReference>
<gene>
    <name evidence="2" type="ORF">POM88_019624</name>
</gene>
<sequence length="351" mass="40739">MRREGNSNPNNSEWTIIICCMNGLVLLQDRHKVFGMVRFVIWNPATKKCLKIPRPSNADDFEGHNNHFSGFGFDSVANDVKIMHGTAIAKQRLVGYIYSCNDGCWRRITPSNFLFRGHIVNYLNPVIAQGSPFWLCYRYCRKTERLVVMSFDVQRESFMLLPIIGDSTGYIPYSTLNEYTLMNFRDSIAVMYWSTKVNFFRGTIWICVFNERSDDWSKMSIGPLKPEENLRYGKPDWEKPGFVQCFRNGDILFGGSAELYYVDLQNHTIKNLGKKEDLNYDVVHGYTESSFFIDGMQPFYDKENEVQFFFLRKTGEDIQKLWHSSASLRSARQEEIQQYLCMRDKGAGGLG</sequence>
<proteinExistence type="predicted"/>
<name>A0AAD8MRB0_9APIA</name>
<feature type="domain" description="F-box associated beta-propeller type 3" evidence="1">
    <location>
        <begin position="11"/>
        <end position="269"/>
    </location>
</feature>
<protein>
    <recommendedName>
        <fullName evidence="1">F-box associated beta-propeller type 3 domain-containing protein</fullName>
    </recommendedName>
</protein>
<evidence type="ECO:0000313" key="2">
    <source>
        <dbReference type="EMBL" id="KAK1381889.1"/>
    </source>
</evidence>
<dbReference type="EMBL" id="JAUIZM010000005">
    <property type="protein sequence ID" value="KAK1381889.1"/>
    <property type="molecule type" value="Genomic_DNA"/>
</dbReference>
<dbReference type="Pfam" id="PF08268">
    <property type="entry name" value="FBA_3"/>
    <property type="match status" value="1"/>
</dbReference>
<dbReference type="AlphaFoldDB" id="A0AAD8MRB0"/>
<reference evidence="2" key="1">
    <citation type="submission" date="2023-02" db="EMBL/GenBank/DDBJ databases">
        <title>Genome of toxic invasive species Heracleum sosnowskyi carries increased number of genes despite the absence of recent whole-genome duplications.</title>
        <authorList>
            <person name="Schelkunov M."/>
            <person name="Shtratnikova V."/>
            <person name="Makarenko M."/>
            <person name="Klepikova A."/>
            <person name="Omelchenko D."/>
            <person name="Novikova G."/>
            <person name="Obukhova E."/>
            <person name="Bogdanov V."/>
            <person name="Penin A."/>
            <person name="Logacheva M."/>
        </authorList>
    </citation>
    <scope>NUCLEOTIDE SEQUENCE</scope>
    <source>
        <strain evidence="2">Hsosn_3</strain>
        <tissue evidence="2">Leaf</tissue>
    </source>
</reference>
<reference evidence="2" key="2">
    <citation type="submission" date="2023-05" db="EMBL/GenBank/DDBJ databases">
        <authorList>
            <person name="Schelkunov M.I."/>
        </authorList>
    </citation>
    <scope>NUCLEOTIDE SEQUENCE</scope>
    <source>
        <strain evidence="2">Hsosn_3</strain>
        <tissue evidence="2">Leaf</tissue>
    </source>
</reference>
<comment type="caution">
    <text evidence="2">The sequence shown here is derived from an EMBL/GenBank/DDBJ whole genome shotgun (WGS) entry which is preliminary data.</text>
</comment>
<dbReference type="NCBIfam" id="TIGR01640">
    <property type="entry name" value="F_box_assoc_1"/>
    <property type="match status" value="1"/>
</dbReference>